<gene>
    <name evidence="2" type="ORF">Amon01_000960800</name>
</gene>
<proteinExistence type="predicted"/>
<accession>A0A9W6WJ89</accession>
<name>A0A9W6WJ89_AMBMO</name>
<feature type="region of interest" description="Disordered" evidence="1">
    <location>
        <begin position="1"/>
        <end position="54"/>
    </location>
</feature>
<sequence length="120" mass="13045">MMHGDEMDPPATQLSEAPNDSTATASALEQVEAPPTESTEAPDDSTTNVMEPAKADSPATQLVLTLAGADTSLLLTLEFASSIIFWEFTIKALISFGNYDASKYPRIVSFEERIFFGYIF</sequence>
<feature type="compositionally biased region" description="Polar residues" evidence="1">
    <location>
        <begin position="36"/>
        <end position="49"/>
    </location>
</feature>
<reference evidence="2" key="1">
    <citation type="submission" date="2023-04" db="EMBL/GenBank/DDBJ databases">
        <title>Ambrosiozyma monospora NBRC 1965.</title>
        <authorList>
            <person name="Ichikawa N."/>
            <person name="Sato H."/>
            <person name="Tonouchi N."/>
        </authorList>
    </citation>
    <scope>NUCLEOTIDE SEQUENCE</scope>
    <source>
        <strain evidence="2">NBRC 1965</strain>
    </source>
</reference>
<feature type="compositionally biased region" description="Polar residues" evidence="1">
    <location>
        <begin position="12"/>
        <end position="27"/>
    </location>
</feature>
<dbReference type="Proteomes" id="UP001165063">
    <property type="component" value="Unassembled WGS sequence"/>
</dbReference>
<dbReference type="AlphaFoldDB" id="A0A9W6WJ89"/>
<comment type="caution">
    <text evidence="2">The sequence shown here is derived from an EMBL/GenBank/DDBJ whole genome shotgun (WGS) entry which is preliminary data.</text>
</comment>
<evidence type="ECO:0000256" key="1">
    <source>
        <dbReference type="SAM" id="MobiDB-lite"/>
    </source>
</evidence>
<keyword evidence="3" id="KW-1185">Reference proteome</keyword>
<evidence type="ECO:0000313" key="2">
    <source>
        <dbReference type="EMBL" id="GME77160.1"/>
    </source>
</evidence>
<protein>
    <submittedName>
        <fullName evidence="2">Unnamed protein product</fullName>
    </submittedName>
</protein>
<dbReference type="EMBL" id="BSXU01012424">
    <property type="protein sequence ID" value="GME77160.1"/>
    <property type="molecule type" value="Genomic_DNA"/>
</dbReference>
<organism evidence="2 3">
    <name type="scientific">Ambrosiozyma monospora</name>
    <name type="common">Yeast</name>
    <name type="synonym">Endomycopsis monosporus</name>
    <dbReference type="NCBI Taxonomy" id="43982"/>
    <lineage>
        <taxon>Eukaryota</taxon>
        <taxon>Fungi</taxon>
        <taxon>Dikarya</taxon>
        <taxon>Ascomycota</taxon>
        <taxon>Saccharomycotina</taxon>
        <taxon>Pichiomycetes</taxon>
        <taxon>Pichiales</taxon>
        <taxon>Pichiaceae</taxon>
        <taxon>Ambrosiozyma</taxon>
    </lineage>
</organism>
<evidence type="ECO:0000313" key="3">
    <source>
        <dbReference type="Proteomes" id="UP001165063"/>
    </source>
</evidence>